<protein>
    <recommendedName>
        <fullName evidence="6">Endonuclease domain-containing 1 protein</fullName>
    </recommendedName>
</protein>
<reference evidence="4" key="1">
    <citation type="submission" date="2025-08" db="UniProtKB">
        <authorList>
            <consortium name="Ensembl"/>
        </authorList>
    </citation>
    <scope>IDENTIFICATION</scope>
</reference>
<dbReference type="AlphaFoldDB" id="A0A8C6X9A7"/>
<sequence>MLLYFILLSLSWSPMPTSGEVVDSFQDHCPQFFLRETPPVIGVPPSPVRICQRYQNVYRFATLYDKHNRIPVYSAYVYNPGKAKRPRTWMVEPQVSGDGWPKTRRSFLDEKKNIFKSPLGRLQELEDCNRGHLNPNGHQPDYSAKSSTFTLTNIVPQFIKLNSGAWNNYEQTTMQKMTRGCQQTFAVVGAVPGDTYIARGRVNRPSHLWSAACCLIDNNHLRSWAILARNDQNVVQKFTLGQLEEKLAQLYNVNHVSLFHSDCPRQ</sequence>
<dbReference type="InterPro" id="IPR044925">
    <property type="entry name" value="His-Me_finger_sf"/>
</dbReference>
<keyword evidence="1" id="KW-0732">Signal</keyword>
<dbReference type="OrthoDB" id="69221at2759"/>
<evidence type="ECO:0000313" key="5">
    <source>
        <dbReference type="Proteomes" id="UP000694559"/>
    </source>
</evidence>
<organism evidence="4 5">
    <name type="scientific">Naja naja</name>
    <name type="common">Indian cobra</name>
    <dbReference type="NCBI Taxonomy" id="35670"/>
    <lineage>
        <taxon>Eukaryota</taxon>
        <taxon>Metazoa</taxon>
        <taxon>Chordata</taxon>
        <taxon>Craniata</taxon>
        <taxon>Vertebrata</taxon>
        <taxon>Euteleostomi</taxon>
        <taxon>Lepidosauria</taxon>
        <taxon>Squamata</taxon>
        <taxon>Bifurcata</taxon>
        <taxon>Unidentata</taxon>
        <taxon>Episquamata</taxon>
        <taxon>Toxicofera</taxon>
        <taxon>Serpentes</taxon>
        <taxon>Colubroidea</taxon>
        <taxon>Elapidae</taxon>
        <taxon>Elapinae</taxon>
        <taxon>Naja</taxon>
    </lineage>
</organism>
<dbReference type="Pfam" id="PF01223">
    <property type="entry name" value="Endonuclease_NS"/>
    <property type="match status" value="1"/>
</dbReference>
<dbReference type="InterPro" id="IPR020821">
    <property type="entry name" value="ENPP1-3/EXOG-like_nuc-like"/>
</dbReference>
<feature type="domain" description="DNA/RNA non-specific endonuclease/pyrophosphatase/phosphodiesterase" evidence="3">
    <location>
        <begin position="56"/>
        <end position="266"/>
    </location>
</feature>
<dbReference type="GO" id="GO:0003676">
    <property type="term" value="F:nucleic acid binding"/>
    <property type="evidence" value="ECO:0007669"/>
    <property type="project" value="InterPro"/>
</dbReference>
<keyword evidence="5" id="KW-1185">Reference proteome</keyword>
<dbReference type="SMART" id="SM00892">
    <property type="entry name" value="Endonuclease_NS"/>
    <property type="match status" value="1"/>
</dbReference>
<dbReference type="PANTHER" id="PTHR21472">
    <property type="entry name" value="ENDONUCLEASE DOMAIN-CONTAINING 1 PROTEIN ENDOD1"/>
    <property type="match status" value="1"/>
</dbReference>
<dbReference type="GeneTree" id="ENSGT01030000234592"/>
<dbReference type="InterPro" id="IPR044929">
    <property type="entry name" value="DNA/RNA_non-sp_Endonuclease_sf"/>
</dbReference>
<feature type="signal peptide" evidence="1">
    <location>
        <begin position="1"/>
        <end position="19"/>
    </location>
</feature>
<dbReference type="Ensembl" id="ENSNNAT00000011434.1">
    <property type="protein sequence ID" value="ENSNNAP00000010931.1"/>
    <property type="gene ID" value="ENSNNAG00000007295.1"/>
</dbReference>
<dbReference type="SUPFAM" id="SSF54060">
    <property type="entry name" value="His-Me finger endonucleases"/>
    <property type="match status" value="1"/>
</dbReference>
<feature type="domain" description="ENPP1-3/EXOG-like endonuclease/phosphodiesterase" evidence="2">
    <location>
        <begin position="57"/>
        <end position="258"/>
    </location>
</feature>
<name>A0A8C6X9A7_NAJNA</name>
<reference evidence="4" key="2">
    <citation type="submission" date="2025-09" db="UniProtKB">
        <authorList>
            <consortium name="Ensembl"/>
        </authorList>
    </citation>
    <scope>IDENTIFICATION</scope>
</reference>
<dbReference type="SMART" id="SM00477">
    <property type="entry name" value="NUC"/>
    <property type="match status" value="1"/>
</dbReference>
<dbReference type="InterPro" id="IPR039015">
    <property type="entry name" value="ENDOD1"/>
</dbReference>
<dbReference type="GO" id="GO:0016787">
    <property type="term" value="F:hydrolase activity"/>
    <property type="evidence" value="ECO:0007669"/>
    <property type="project" value="InterPro"/>
</dbReference>
<dbReference type="Gene3D" id="3.40.570.10">
    <property type="entry name" value="Extracellular Endonuclease, subunit A"/>
    <property type="match status" value="1"/>
</dbReference>
<dbReference type="OMA" id="NGHHDDY"/>
<accession>A0A8C6X9A7</accession>
<proteinExistence type="predicted"/>
<evidence type="ECO:0000256" key="1">
    <source>
        <dbReference type="SAM" id="SignalP"/>
    </source>
</evidence>
<dbReference type="GO" id="GO:0046872">
    <property type="term" value="F:metal ion binding"/>
    <property type="evidence" value="ECO:0007669"/>
    <property type="project" value="InterPro"/>
</dbReference>
<feature type="chain" id="PRO_5034266690" description="Endonuclease domain-containing 1 protein" evidence="1">
    <location>
        <begin position="20"/>
        <end position="266"/>
    </location>
</feature>
<dbReference type="PANTHER" id="PTHR21472:SF26">
    <property type="entry name" value="ENDONUCLEASE DOMAIN CONTAINING 1"/>
    <property type="match status" value="1"/>
</dbReference>
<evidence type="ECO:0008006" key="6">
    <source>
        <dbReference type="Google" id="ProtNLM"/>
    </source>
</evidence>
<evidence type="ECO:0000313" key="4">
    <source>
        <dbReference type="Ensembl" id="ENSNNAP00000010931.1"/>
    </source>
</evidence>
<dbReference type="Proteomes" id="UP000694559">
    <property type="component" value="Unplaced"/>
</dbReference>
<evidence type="ECO:0000259" key="2">
    <source>
        <dbReference type="SMART" id="SM00477"/>
    </source>
</evidence>
<dbReference type="InterPro" id="IPR001604">
    <property type="entry name" value="Endo_G_ENPP1-like_dom"/>
</dbReference>
<evidence type="ECO:0000259" key="3">
    <source>
        <dbReference type="SMART" id="SM00892"/>
    </source>
</evidence>